<dbReference type="Gene3D" id="1.20.1740.10">
    <property type="entry name" value="Amino acid/polyamine transporter I"/>
    <property type="match status" value="1"/>
</dbReference>
<dbReference type="GO" id="GO:0015179">
    <property type="term" value="F:L-amino acid transmembrane transporter activity"/>
    <property type="evidence" value="ECO:0007669"/>
    <property type="project" value="TreeGrafter"/>
</dbReference>
<dbReference type="GO" id="GO:0016020">
    <property type="term" value="C:membrane"/>
    <property type="evidence" value="ECO:0007669"/>
    <property type="project" value="UniProtKB-SubCell"/>
</dbReference>
<feature type="transmembrane region" description="Helical" evidence="7">
    <location>
        <begin position="185"/>
        <end position="208"/>
    </location>
</feature>
<evidence type="ECO:0000256" key="7">
    <source>
        <dbReference type="SAM" id="Phobius"/>
    </source>
</evidence>
<dbReference type="FunFam" id="1.20.1740.10:FF:000025">
    <property type="entry name" value="High-affinity methionine permease"/>
    <property type="match status" value="1"/>
</dbReference>
<feature type="transmembrane region" description="Helical" evidence="7">
    <location>
        <begin position="101"/>
        <end position="123"/>
    </location>
</feature>
<dbReference type="Pfam" id="PF13520">
    <property type="entry name" value="AA_permease_2"/>
    <property type="match status" value="1"/>
</dbReference>
<dbReference type="GO" id="GO:0016491">
    <property type="term" value="F:oxidoreductase activity"/>
    <property type="evidence" value="ECO:0007669"/>
    <property type="project" value="InterPro"/>
</dbReference>
<feature type="transmembrane region" description="Helical" evidence="7">
    <location>
        <begin position="406"/>
        <end position="427"/>
    </location>
</feature>
<feature type="transmembrane region" description="Helical" evidence="7">
    <location>
        <begin position="301"/>
        <end position="323"/>
    </location>
</feature>
<keyword evidence="2 7" id="KW-0812">Transmembrane</keyword>
<feature type="compositionally biased region" description="Polar residues" evidence="6">
    <location>
        <begin position="21"/>
        <end position="30"/>
    </location>
</feature>
<evidence type="ECO:0000313" key="8">
    <source>
        <dbReference type="EMBL" id="KAF2092411.1"/>
    </source>
</evidence>
<dbReference type="NCBIfam" id="NF041278">
    <property type="entry name" value="CmcJ_NvfI_EfuI"/>
    <property type="match status" value="1"/>
</dbReference>
<keyword evidence="4 7" id="KW-0472">Membrane</keyword>
<feature type="transmembrane region" description="Helical" evidence="7">
    <location>
        <begin position="255"/>
        <end position="281"/>
    </location>
</feature>
<evidence type="ECO:0000256" key="5">
    <source>
        <dbReference type="ARBA" id="ARBA00023604"/>
    </source>
</evidence>
<feature type="region of interest" description="Disordered" evidence="6">
    <location>
        <begin position="1"/>
        <end position="45"/>
    </location>
</feature>
<feature type="transmembrane region" description="Helical" evidence="7">
    <location>
        <begin position="433"/>
        <end position="451"/>
    </location>
</feature>
<feature type="transmembrane region" description="Helical" evidence="7">
    <location>
        <begin position="463"/>
        <end position="484"/>
    </location>
</feature>
<comment type="similarity">
    <text evidence="5">Belongs to the asaB hydroxylase/desaturase family.</text>
</comment>
<organism evidence="8 9">
    <name type="scientific">Rhizodiscina lignyota</name>
    <dbReference type="NCBI Taxonomy" id="1504668"/>
    <lineage>
        <taxon>Eukaryota</taxon>
        <taxon>Fungi</taxon>
        <taxon>Dikarya</taxon>
        <taxon>Ascomycota</taxon>
        <taxon>Pezizomycotina</taxon>
        <taxon>Dothideomycetes</taxon>
        <taxon>Pleosporomycetidae</taxon>
        <taxon>Aulographales</taxon>
        <taxon>Rhizodiscinaceae</taxon>
        <taxon>Rhizodiscina</taxon>
    </lineage>
</organism>
<feature type="transmembrane region" description="Helical" evidence="7">
    <location>
        <begin position="214"/>
        <end position="234"/>
    </location>
</feature>
<evidence type="ECO:0000313" key="9">
    <source>
        <dbReference type="Proteomes" id="UP000799772"/>
    </source>
</evidence>
<comment type="subcellular location">
    <subcellularLocation>
        <location evidence="1">Membrane</location>
        <topology evidence="1">Multi-pass membrane protein</topology>
    </subcellularLocation>
</comment>
<dbReference type="PANTHER" id="PTHR11785">
    <property type="entry name" value="AMINO ACID TRANSPORTER"/>
    <property type="match status" value="1"/>
</dbReference>
<evidence type="ECO:0000256" key="3">
    <source>
        <dbReference type="ARBA" id="ARBA00022989"/>
    </source>
</evidence>
<dbReference type="InterPro" id="IPR050598">
    <property type="entry name" value="AminoAcid_Transporter"/>
</dbReference>
<feature type="transmembrane region" description="Helical" evidence="7">
    <location>
        <begin position="69"/>
        <end position="89"/>
    </location>
</feature>
<gene>
    <name evidence="8" type="ORF">NA57DRAFT_69814</name>
</gene>
<keyword evidence="9" id="KW-1185">Reference proteome</keyword>
<evidence type="ECO:0008006" key="10">
    <source>
        <dbReference type="Google" id="ProtNLM"/>
    </source>
</evidence>
<dbReference type="InterPro" id="IPR044053">
    <property type="entry name" value="AsaB-like"/>
</dbReference>
<keyword evidence="3 7" id="KW-1133">Transmembrane helix</keyword>
<name>A0A9P4LZA0_9PEZI</name>
<dbReference type="Proteomes" id="UP000799772">
    <property type="component" value="Unassembled WGS sequence"/>
</dbReference>
<evidence type="ECO:0000256" key="1">
    <source>
        <dbReference type="ARBA" id="ARBA00004141"/>
    </source>
</evidence>
<comment type="caution">
    <text evidence="8">The sequence shown here is derived from an EMBL/GenBank/DDBJ whole genome shotgun (WGS) entry which is preliminary data.</text>
</comment>
<evidence type="ECO:0000256" key="6">
    <source>
        <dbReference type="SAM" id="MobiDB-lite"/>
    </source>
</evidence>
<feature type="transmembrane region" description="Helical" evidence="7">
    <location>
        <begin position="496"/>
        <end position="516"/>
    </location>
</feature>
<dbReference type="AlphaFoldDB" id="A0A9P4LZA0"/>
<evidence type="ECO:0000256" key="4">
    <source>
        <dbReference type="ARBA" id="ARBA00023136"/>
    </source>
</evidence>
<protein>
    <recommendedName>
        <fullName evidence="10">Methionine permease</fullName>
    </recommendedName>
</protein>
<dbReference type="InterPro" id="IPR002293">
    <property type="entry name" value="AA/rel_permease1"/>
</dbReference>
<dbReference type="EMBL" id="ML978147">
    <property type="protein sequence ID" value="KAF2092411.1"/>
    <property type="molecule type" value="Genomic_DNA"/>
</dbReference>
<evidence type="ECO:0000256" key="2">
    <source>
        <dbReference type="ARBA" id="ARBA00022692"/>
    </source>
</evidence>
<feature type="transmembrane region" description="Helical" evidence="7">
    <location>
        <begin position="143"/>
        <end position="173"/>
    </location>
</feature>
<proteinExistence type="inferred from homology"/>
<accession>A0A9P4LZA0</accession>
<reference evidence="8" key="1">
    <citation type="journal article" date="2020" name="Stud. Mycol.">
        <title>101 Dothideomycetes genomes: a test case for predicting lifestyles and emergence of pathogens.</title>
        <authorList>
            <person name="Haridas S."/>
            <person name="Albert R."/>
            <person name="Binder M."/>
            <person name="Bloem J."/>
            <person name="Labutti K."/>
            <person name="Salamov A."/>
            <person name="Andreopoulos B."/>
            <person name="Baker S."/>
            <person name="Barry K."/>
            <person name="Bills G."/>
            <person name="Bluhm B."/>
            <person name="Cannon C."/>
            <person name="Castanera R."/>
            <person name="Culley D."/>
            <person name="Daum C."/>
            <person name="Ezra D."/>
            <person name="Gonzalez J."/>
            <person name="Henrissat B."/>
            <person name="Kuo A."/>
            <person name="Liang C."/>
            <person name="Lipzen A."/>
            <person name="Lutzoni F."/>
            <person name="Magnuson J."/>
            <person name="Mondo S."/>
            <person name="Nolan M."/>
            <person name="Ohm R."/>
            <person name="Pangilinan J."/>
            <person name="Park H.-J."/>
            <person name="Ramirez L."/>
            <person name="Alfaro M."/>
            <person name="Sun H."/>
            <person name="Tritt A."/>
            <person name="Yoshinaga Y."/>
            <person name="Zwiers L.-H."/>
            <person name="Turgeon B."/>
            <person name="Goodwin S."/>
            <person name="Spatafora J."/>
            <person name="Crous P."/>
            <person name="Grigoriev I."/>
        </authorList>
    </citation>
    <scope>NUCLEOTIDE SEQUENCE</scope>
    <source>
        <strain evidence="8">CBS 133067</strain>
    </source>
</reference>
<dbReference type="OrthoDB" id="5982228at2759"/>
<sequence>MASSPPRTPDQEPLLERARSPNGSSSSYSTILKDDEENPPNNVQLDRSVENDVLPETAVLGRNLGWSSAYILIISRVIGSGIFATPGAIVRSVGSVGITLILWIVGALLSWIGLAVSLEYGTMLPRSGGDKVYLEFTYRHPRFLATVLIGVQSVLLGFTASNCIVFGEYVFFALDRDASKFEQKLLALGLLTAIIIVHSCFLKTGIFIQNVLGWIKIALVIFMIFTSLFVVLFRPNEATNEASMTSHPIKINRDFLWEGSVWNWGIISTALFKVFYSYAGLQNVNNVLNEVKNPVKTLKSAASTALLTACILYLFINIAYFLVVPIEDIKDSGELIAALFFERVFGAQVGKVMLPLAVAISAAGNVMVVSFSHARVIQEIARQGFLPFSRVISSSKPFHAPMGALITHYIPSFLVICIPAENIYSFILDVEGYPAQYFGLASTLGLIWLRFKRPDLHRPYKAFLPALWLRIALSIALLVAPFVPRKGVGLIEHLGQVSYAIVGTSIILFGILYWYIVTVLIPRWKGYQLEEAVEVLDDGTKTVNYQHPTIQVDTTIHDISGDEDKYTLDSHGFQIYKRESKEKDFVDNAKIKAEYYPETEQLLKDATGASRIFIFDHTIRRQAVDKRDPEGKLRGPGKRVHIDQSYSASEGRVRYHLPDEADELLKKRFQIVNVWRPIKTIYKDPLGVADALSCPDSDLVAAALIYADRAGETYTVKPNPGHRWYFKYAQRPDEVMLIKCYDSLDDGRARRIPHSAFTNPAEEDKDPRESIEARALVFYDY</sequence>
<dbReference type="PANTHER" id="PTHR11785:SF532">
    <property type="entry name" value="TRANSPORTER, PUTATIVE (EUROFUNG)-RELATED"/>
    <property type="match status" value="1"/>
</dbReference>